<dbReference type="Pfam" id="PF12680">
    <property type="entry name" value="SnoaL_2"/>
    <property type="match status" value="1"/>
</dbReference>
<protein>
    <recommendedName>
        <fullName evidence="1">SnoaL-like domain-containing protein</fullName>
    </recommendedName>
</protein>
<evidence type="ECO:0000313" key="3">
    <source>
        <dbReference type="Proteomes" id="UP000192707"/>
    </source>
</evidence>
<sequence>MTATESQTAQSRSIVEQFYDAGLRGDIETMMGFLSDDVVIYEPAFLAYGGKYRGKQGLQAIYEKVLQVTDVMQLKVHYFVVDGDRALAIAGFPVNGTEDYTLFAEESRLVDGKIVEIRLYYYEPQSLLRVPATEAGV</sequence>
<dbReference type="RefSeq" id="WP_158085908.1">
    <property type="nucleotide sequence ID" value="NZ_MVHG01000065.1"/>
</dbReference>
<dbReference type="SUPFAM" id="SSF54427">
    <property type="entry name" value="NTF2-like"/>
    <property type="match status" value="1"/>
</dbReference>
<dbReference type="InterPro" id="IPR037401">
    <property type="entry name" value="SnoaL-like"/>
</dbReference>
<dbReference type="EMBL" id="MVHG01000065">
    <property type="protein sequence ID" value="ORA10374.1"/>
    <property type="molecule type" value="Genomic_DNA"/>
</dbReference>
<dbReference type="InterPro" id="IPR032710">
    <property type="entry name" value="NTF2-like_dom_sf"/>
</dbReference>
<reference evidence="2 3" key="1">
    <citation type="submission" date="2016-12" db="EMBL/GenBank/DDBJ databases">
        <title>The new phylogeny of genus Mycobacterium.</title>
        <authorList>
            <person name="Tortoli E."/>
            <person name="Trovato A."/>
            <person name="Cirillo D.M."/>
        </authorList>
    </citation>
    <scope>NUCLEOTIDE SEQUENCE [LARGE SCALE GENOMIC DNA]</scope>
    <source>
        <strain evidence="2 3">DSM 45069</strain>
    </source>
</reference>
<proteinExistence type="predicted"/>
<dbReference type="AlphaFoldDB" id="A0A1W9ZAQ0"/>
<dbReference type="Proteomes" id="UP000192707">
    <property type="component" value="Unassembled WGS sequence"/>
</dbReference>
<evidence type="ECO:0000259" key="1">
    <source>
        <dbReference type="Pfam" id="PF12680"/>
    </source>
</evidence>
<name>A0A1W9ZAQ0_MYCAI</name>
<evidence type="ECO:0000313" key="2">
    <source>
        <dbReference type="EMBL" id="ORA10374.1"/>
    </source>
</evidence>
<keyword evidence="3" id="KW-1185">Reference proteome</keyword>
<dbReference type="OrthoDB" id="3574881at2"/>
<accession>A0A1W9ZAQ0</accession>
<gene>
    <name evidence="2" type="ORF">BST14_20530</name>
</gene>
<comment type="caution">
    <text evidence="2">The sequence shown here is derived from an EMBL/GenBank/DDBJ whole genome shotgun (WGS) entry which is preliminary data.</text>
</comment>
<organism evidence="2 3">
    <name type="scientific">Mycobacterium arosiense ATCC BAA-1401 = DSM 45069</name>
    <dbReference type="NCBI Taxonomy" id="1265311"/>
    <lineage>
        <taxon>Bacteria</taxon>
        <taxon>Bacillati</taxon>
        <taxon>Actinomycetota</taxon>
        <taxon>Actinomycetes</taxon>
        <taxon>Mycobacteriales</taxon>
        <taxon>Mycobacteriaceae</taxon>
        <taxon>Mycobacterium</taxon>
        <taxon>Mycobacterium avium complex (MAC)</taxon>
    </lineage>
</organism>
<dbReference type="Gene3D" id="3.10.450.50">
    <property type="match status" value="1"/>
</dbReference>
<feature type="domain" description="SnoaL-like" evidence="1">
    <location>
        <begin position="15"/>
        <end position="117"/>
    </location>
</feature>